<dbReference type="InterPro" id="IPR036177">
    <property type="entry name" value="Peptidase_M55_sf"/>
</dbReference>
<dbReference type="Proteomes" id="UP000178606">
    <property type="component" value="Unassembled WGS sequence"/>
</dbReference>
<name>A0A1F6C4T2_HANXR</name>
<dbReference type="InterPro" id="IPR007035">
    <property type="entry name" value="Peptidase_M55"/>
</dbReference>
<dbReference type="Pfam" id="PF04951">
    <property type="entry name" value="Peptidase_M55"/>
    <property type="match status" value="1"/>
</dbReference>
<dbReference type="SUPFAM" id="SSF63992">
    <property type="entry name" value="Dipeptide transport protein"/>
    <property type="match status" value="1"/>
</dbReference>
<evidence type="ECO:0000313" key="2">
    <source>
        <dbReference type="Proteomes" id="UP000178606"/>
    </source>
</evidence>
<reference evidence="1 2" key="1">
    <citation type="journal article" date="2016" name="Nat. Commun.">
        <title>Thousands of microbial genomes shed light on interconnected biogeochemical processes in an aquifer system.</title>
        <authorList>
            <person name="Anantharaman K."/>
            <person name="Brown C.T."/>
            <person name="Hug L.A."/>
            <person name="Sharon I."/>
            <person name="Castelle C.J."/>
            <person name="Probst A.J."/>
            <person name="Thomas B.C."/>
            <person name="Singh A."/>
            <person name="Wilkins M.J."/>
            <person name="Karaoz U."/>
            <person name="Brodie E.L."/>
            <person name="Williams K.H."/>
            <person name="Hubbard S.S."/>
            <person name="Banfield J.F."/>
        </authorList>
    </citation>
    <scope>NUCLEOTIDE SEQUENCE [LARGE SCALE GENOMIC DNA]</scope>
    <source>
        <strain evidence="2">RIFCSPLOWO2_12_FULL_64_10</strain>
    </source>
</reference>
<dbReference type="Gene3D" id="3.30.1360.130">
    <property type="entry name" value="Dipeptide transport protein"/>
    <property type="match status" value="1"/>
</dbReference>
<accession>A0A1F6C4T2</accession>
<proteinExistence type="predicted"/>
<comment type="caution">
    <text evidence="1">The sequence shown here is derived from an EMBL/GenBank/DDBJ whole genome shotgun (WGS) entry which is preliminary data.</text>
</comment>
<dbReference type="Gene3D" id="3.40.50.10780">
    <property type="entry name" value="Dipeptide transport protein"/>
    <property type="match status" value="1"/>
</dbReference>
<gene>
    <name evidence="1" type="ORF">A3F84_00020</name>
</gene>
<organism evidence="1 2">
    <name type="scientific">Handelsmanbacteria sp. (strain RIFCSPLOWO2_12_FULL_64_10)</name>
    <dbReference type="NCBI Taxonomy" id="1817868"/>
    <lineage>
        <taxon>Bacteria</taxon>
        <taxon>Candidatus Handelsmaniibacteriota</taxon>
    </lineage>
</organism>
<sequence length="260" mass="28496">MKFVVAVDCEGVACAVGSPGGSINQSRDLEFAKLQATREADAAARGLFAAGAEQVIVWDNHNGSLNLHYDRLDERCDIALGVNFPHRFPGLDGTFSGVAFIGYHAMDNTVDAVICHSFSSASYQYMKINGQEVGELAIDGAMAGERGVPVIFVASDDKGVAEAGRFFRGVETVTTKHALGWNAAVSKHPKRVVDEIYEATRKAVARIETFRPFTFESPMTFEIRHKRIEAAQAASRGSGGWERVDPYTVRRTLRSMHDYF</sequence>
<dbReference type="InterPro" id="IPR027476">
    <property type="entry name" value="DppA_N"/>
</dbReference>
<protein>
    <submittedName>
        <fullName evidence="1">Peptidase M55</fullName>
    </submittedName>
</protein>
<dbReference type="AlphaFoldDB" id="A0A1F6C4T2"/>
<dbReference type="EMBL" id="MFKF01000417">
    <property type="protein sequence ID" value="OGG44078.1"/>
    <property type="molecule type" value="Genomic_DNA"/>
</dbReference>
<evidence type="ECO:0000313" key="1">
    <source>
        <dbReference type="EMBL" id="OGG44078.1"/>
    </source>
</evidence>